<evidence type="ECO:0000313" key="3">
    <source>
        <dbReference type="Proteomes" id="UP000318538"/>
    </source>
</evidence>
<proteinExistence type="predicted"/>
<evidence type="ECO:0000313" key="2">
    <source>
        <dbReference type="EMBL" id="QDT05591.1"/>
    </source>
</evidence>
<keyword evidence="3" id="KW-1185">Reference proteome</keyword>
<sequence length="227" mass="25453">MAVDRSVESPVDRHRGDPYHGSMILIGTTNLTRTRERGNFYCPGCRVPQTFRLRARRPWLTLYFIPTVPIGGPELFVQCDQCKQTWDPTVMQMDQATHEMAAAEQFVDETIRSAVVVTLIDGSISEAEIAALLDLGSDRLGREFDREELGRLCSIAQQNGIKAANYVLTVSTRWDQGQRVEALQAMFLAASAEGELSDEKLKVLAEMREILNLSDNEYEAAIEATLR</sequence>
<dbReference type="InterPro" id="IPR029024">
    <property type="entry name" value="TerB-like"/>
</dbReference>
<dbReference type="AlphaFoldDB" id="A0A517NEN2"/>
<protein>
    <submittedName>
        <fullName evidence="2">Tellurite resistance protein TerB</fullName>
    </submittedName>
</protein>
<dbReference type="KEGG" id="rlc:K227x_39920"/>
<dbReference type="InterPro" id="IPR007791">
    <property type="entry name" value="DjlA_N"/>
</dbReference>
<reference evidence="2 3" key="1">
    <citation type="submission" date="2019-02" db="EMBL/GenBank/DDBJ databases">
        <title>Deep-cultivation of Planctomycetes and their phenomic and genomic characterization uncovers novel biology.</title>
        <authorList>
            <person name="Wiegand S."/>
            <person name="Jogler M."/>
            <person name="Boedeker C."/>
            <person name="Pinto D."/>
            <person name="Vollmers J."/>
            <person name="Rivas-Marin E."/>
            <person name="Kohn T."/>
            <person name="Peeters S.H."/>
            <person name="Heuer A."/>
            <person name="Rast P."/>
            <person name="Oberbeckmann S."/>
            <person name="Bunk B."/>
            <person name="Jeske O."/>
            <person name="Meyerdierks A."/>
            <person name="Storesund J.E."/>
            <person name="Kallscheuer N."/>
            <person name="Luecker S."/>
            <person name="Lage O.M."/>
            <person name="Pohl T."/>
            <person name="Merkel B.J."/>
            <person name="Hornburger P."/>
            <person name="Mueller R.-W."/>
            <person name="Bruemmer F."/>
            <person name="Labrenz M."/>
            <person name="Spormann A.M."/>
            <person name="Op den Camp H."/>
            <person name="Overmann J."/>
            <person name="Amann R."/>
            <person name="Jetten M.S.M."/>
            <person name="Mascher T."/>
            <person name="Medema M.H."/>
            <person name="Devos D.P."/>
            <person name="Kaster A.-K."/>
            <person name="Ovreas L."/>
            <person name="Rohde M."/>
            <person name="Galperin M.Y."/>
            <person name="Jogler C."/>
        </authorList>
    </citation>
    <scope>NUCLEOTIDE SEQUENCE [LARGE SCALE GENOMIC DNA]</scope>
    <source>
        <strain evidence="2 3">K22_7</strain>
    </source>
</reference>
<name>A0A517NEN2_9BACT</name>
<gene>
    <name evidence="2" type="ORF">K227x_39920</name>
</gene>
<feature type="domain" description="Co-chaperone DjlA N-terminal" evidence="1">
    <location>
        <begin position="115"/>
        <end position="221"/>
    </location>
</feature>
<dbReference type="EMBL" id="CP036525">
    <property type="protein sequence ID" value="QDT05591.1"/>
    <property type="molecule type" value="Genomic_DNA"/>
</dbReference>
<dbReference type="Pfam" id="PF05099">
    <property type="entry name" value="TerB"/>
    <property type="match status" value="1"/>
</dbReference>
<evidence type="ECO:0000259" key="1">
    <source>
        <dbReference type="Pfam" id="PF05099"/>
    </source>
</evidence>
<dbReference type="SUPFAM" id="SSF158682">
    <property type="entry name" value="TerB-like"/>
    <property type="match status" value="1"/>
</dbReference>
<organism evidence="2 3">
    <name type="scientific">Rubripirellula lacrimiformis</name>
    <dbReference type="NCBI Taxonomy" id="1930273"/>
    <lineage>
        <taxon>Bacteria</taxon>
        <taxon>Pseudomonadati</taxon>
        <taxon>Planctomycetota</taxon>
        <taxon>Planctomycetia</taxon>
        <taxon>Pirellulales</taxon>
        <taxon>Pirellulaceae</taxon>
        <taxon>Rubripirellula</taxon>
    </lineage>
</organism>
<dbReference type="Proteomes" id="UP000318538">
    <property type="component" value="Chromosome"/>
</dbReference>
<accession>A0A517NEN2</accession>
<dbReference type="Gene3D" id="1.10.3680.10">
    <property type="entry name" value="TerB-like"/>
    <property type="match status" value="1"/>
</dbReference>
<dbReference type="CDD" id="cd07177">
    <property type="entry name" value="terB_like"/>
    <property type="match status" value="1"/>
</dbReference>